<accession>A0A8S1FEM4</accession>
<dbReference type="Proteomes" id="UP000494206">
    <property type="component" value="Unassembled WGS sequence"/>
</dbReference>
<feature type="signal peptide" evidence="1">
    <location>
        <begin position="1"/>
        <end position="24"/>
    </location>
</feature>
<dbReference type="PANTHER" id="PTHR21479">
    <property type="match status" value="1"/>
</dbReference>
<gene>
    <name evidence="2" type="ORF">CBOVIS_LOCUS13006</name>
</gene>
<dbReference type="AlphaFoldDB" id="A0A8S1FEM4"/>
<reference evidence="2 3" key="1">
    <citation type="submission" date="2020-04" db="EMBL/GenBank/DDBJ databases">
        <authorList>
            <person name="Laetsch R D."/>
            <person name="Stevens L."/>
            <person name="Kumar S."/>
            <person name="Blaxter L. M."/>
        </authorList>
    </citation>
    <scope>NUCLEOTIDE SEQUENCE [LARGE SCALE GENOMIC DNA]</scope>
</reference>
<name>A0A8S1FEM4_9PELO</name>
<evidence type="ECO:0000313" key="3">
    <source>
        <dbReference type="Proteomes" id="UP000494206"/>
    </source>
</evidence>
<evidence type="ECO:0000256" key="1">
    <source>
        <dbReference type="SAM" id="SignalP"/>
    </source>
</evidence>
<feature type="chain" id="PRO_5035769582" evidence="1">
    <location>
        <begin position="25"/>
        <end position="167"/>
    </location>
</feature>
<dbReference type="EMBL" id="CADEPM010000015">
    <property type="protein sequence ID" value="CAB3411628.1"/>
    <property type="molecule type" value="Genomic_DNA"/>
</dbReference>
<evidence type="ECO:0000313" key="2">
    <source>
        <dbReference type="EMBL" id="CAB3411628.1"/>
    </source>
</evidence>
<protein>
    <submittedName>
        <fullName evidence="2">Uncharacterized protein</fullName>
    </submittedName>
</protein>
<comment type="caution">
    <text evidence="2">The sequence shown here is derived from an EMBL/GenBank/DDBJ whole genome shotgun (WGS) entry which is preliminary data.</text>
</comment>
<sequence length="167" mass="19814">MKYIAFFTLVAVLLIAIKFQECHGQSIEPPYGFRFNFMLVCPYKNSFDYKINLWEMDLWSSDDYLGEIAGSSNTSRKHIVKTMRIPSDEFLSFTYMFRYSVEHNCDRNNATKKYHSVIDEICIYQGRCTYNIEVDFTLRPDPTKPPLFPRSKFFKNPYPYVPLRAFD</sequence>
<proteinExistence type="predicted"/>
<organism evidence="2 3">
    <name type="scientific">Caenorhabditis bovis</name>
    <dbReference type="NCBI Taxonomy" id="2654633"/>
    <lineage>
        <taxon>Eukaryota</taxon>
        <taxon>Metazoa</taxon>
        <taxon>Ecdysozoa</taxon>
        <taxon>Nematoda</taxon>
        <taxon>Chromadorea</taxon>
        <taxon>Rhabditida</taxon>
        <taxon>Rhabditina</taxon>
        <taxon>Rhabditomorpha</taxon>
        <taxon>Rhabditoidea</taxon>
        <taxon>Rhabditidae</taxon>
        <taxon>Peloderinae</taxon>
        <taxon>Caenorhabditis</taxon>
    </lineage>
</organism>
<keyword evidence="1" id="KW-0732">Signal</keyword>
<keyword evidence="3" id="KW-1185">Reference proteome</keyword>